<feature type="non-terminal residue" evidence="1">
    <location>
        <position position="1"/>
    </location>
</feature>
<accession>A0A383BII2</accession>
<reference evidence="1" key="1">
    <citation type="submission" date="2018-05" db="EMBL/GenBank/DDBJ databases">
        <authorList>
            <person name="Lanie J.A."/>
            <person name="Ng W.-L."/>
            <person name="Kazmierczak K.M."/>
            <person name="Andrzejewski T.M."/>
            <person name="Davidsen T.M."/>
            <person name="Wayne K.J."/>
            <person name="Tettelin H."/>
            <person name="Glass J.I."/>
            <person name="Rusch D."/>
            <person name="Podicherti R."/>
            <person name="Tsui H.-C.T."/>
            <person name="Winkler M.E."/>
        </authorList>
    </citation>
    <scope>NUCLEOTIDE SEQUENCE</scope>
</reference>
<dbReference type="AlphaFoldDB" id="A0A383BII2"/>
<feature type="non-terminal residue" evidence="1">
    <location>
        <position position="245"/>
    </location>
</feature>
<sequence>GTQLYDDDGGGVYTGTRELGEGVWEYLFTVNGWNGLIGNAPSGSECDYFPDDEYANYGLTMGAEDIVLDVVCWMSCTECEGEPPSGDPDFSATINASDGGALQLDMTFGFSPDATDGYDDGMDQYAPPAPPPPAFDAALSWDGERYYTQILNGSVDDLVEHEYSIALAYDTNNLVELTWDNTGWSDLMSYCQLQDAFDGGMGIDIDMLSETSLTLTNPAFSSLLLKVTPVSGSDEPDTFDVTFTI</sequence>
<proteinExistence type="predicted"/>
<name>A0A383BII2_9ZZZZ</name>
<organism evidence="1">
    <name type="scientific">marine metagenome</name>
    <dbReference type="NCBI Taxonomy" id="408172"/>
    <lineage>
        <taxon>unclassified sequences</taxon>
        <taxon>metagenomes</taxon>
        <taxon>ecological metagenomes</taxon>
    </lineage>
</organism>
<dbReference type="EMBL" id="UINC01200901">
    <property type="protein sequence ID" value="SVE19996.1"/>
    <property type="molecule type" value="Genomic_DNA"/>
</dbReference>
<protein>
    <submittedName>
        <fullName evidence="1">Uncharacterized protein</fullName>
    </submittedName>
</protein>
<gene>
    <name evidence="1" type="ORF">METZ01_LOCUS472850</name>
</gene>
<evidence type="ECO:0000313" key="1">
    <source>
        <dbReference type="EMBL" id="SVE19996.1"/>
    </source>
</evidence>